<sequence>MAKQIPLELAGASNVPDILAGIIIPLVFASLVVIGRLYSRLLLKNQWWDDAFILVAWVFAIAVVTVVGVETIYGLGHSFSNIPLRLRPVGIRLSYATISCYQVCLVMTKISILFFYLRILKLPYQRVLVFVTMAVVAVYGTVFFLLTFFICNPVENTYEFDIRVGQCLAYYPIMTASAALHTATDLWLIALVLPHILKMHLPLRQKFALAFVLTLGIFVACASLTRMAVAWQFLNPKYAQWDSLSFAIWTTLESSLGLMCASIPMLKPLVRQLMGRKPSSKPDTLRNVPRTKGQDRRVDQFNQFNSDATTLFTRQTRDGEGEGDVEAIGLGPMKSNQETPKSPAVANSEEPHATV</sequence>
<comment type="caution">
    <text evidence="1">The sequence shown here is derived from an EMBL/GenBank/DDBJ whole genome shotgun (WGS) entry which is preliminary data.</text>
</comment>
<gene>
    <name evidence="1" type="ORF">F4821DRAFT_96390</name>
</gene>
<reference evidence="1 2" key="1">
    <citation type="journal article" date="2022" name="New Phytol.">
        <title>Ecological generalism drives hyperdiversity of secondary metabolite gene clusters in xylarialean endophytes.</title>
        <authorList>
            <person name="Franco M.E.E."/>
            <person name="Wisecaver J.H."/>
            <person name="Arnold A.E."/>
            <person name="Ju Y.M."/>
            <person name="Slot J.C."/>
            <person name="Ahrendt S."/>
            <person name="Moore L.P."/>
            <person name="Eastman K.E."/>
            <person name="Scott K."/>
            <person name="Konkel Z."/>
            <person name="Mondo S.J."/>
            <person name="Kuo A."/>
            <person name="Hayes R.D."/>
            <person name="Haridas S."/>
            <person name="Andreopoulos B."/>
            <person name="Riley R."/>
            <person name="LaButti K."/>
            <person name="Pangilinan J."/>
            <person name="Lipzen A."/>
            <person name="Amirebrahimi M."/>
            <person name="Yan J."/>
            <person name="Adam C."/>
            <person name="Keymanesh K."/>
            <person name="Ng V."/>
            <person name="Louie K."/>
            <person name="Northen T."/>
            <person name="Drula E."/>
            <person name="Henrissat B."/>
            <person name="Hsieh H.M."/>
            <person name="Youens-Clark K."/>
            <person name="Lutzoni F."/>
            <person name="Miadlikowska J."/>
            <person name="Eastwood D.C."/>
            <person name="Hamelin R.C."/>
            <person name="Grigoriev I.V."/>
            <person name="U'Ren J.M."/>
        </authorList>
    </citation>
    <scope>NUCLEOTIDE SEQUENCE [LARGE SCALE GENOMIC DNA]</scope>
    <source>
        <strain evidence="1 2">ER1909</strain>
    </source>
</reference>
<dbReference type="Proteomes" id="UP001497680">
    <property type="component" value="Unassembled WGS sequence"/>
</dbReference>
<evidence type="ECO:0000313" key="2">
    <source>
        <dbReference type="Proteomes" id="UP001497680"/>
    </source>
</evidence>
<organism evidence="1 2">
    <name type="scientific">Hypoxylon rubiginosum</name>
    <dbReference type="NCBI Taxonomy" id="110542"/>
    <lineage>
        <taxon>Eukaryota</taxon>
        <taxon>Fungi</taxon>
        <taxon>Dikarya</taxon>
        <taxon>Ascomycota</taxon>
        <taxon>Pezizomycotina</taxon>
        <taxon>Sordariomycetes</taxon>
        <taxon>Xylariomycetidae</taxon>
        <taxon>Xylariales</taxon>
        <taxon>Hypoxylaceae</taxon>
        <taxon>Hypoxylon</taxon>
    </lineage>
</organism>
<keyword evidence="2" id="KW-1185">Reference proteome</keyword>
<dbReference type="EMBL" id="MU394303">
    <property type="protein sequence ID" value="KAI6088156.1"/>
    <property type="molecule type" value="Genomic_DNA"/>
</dbReference>
<protein>
    <submittedName>
        <fullName evidence="1">Uncharacterized protein</fullName>
    </submittedName>
</protein>
<proteinExistence type="predicted"/>
<name>A0ACC0D5Y0_9PEZI</name>
<accession>A0ACC0D5Y0</accession>
<evidence type="ECO:0000313" key="1">
    <source>
        <dbReference type="EMBL" id="KAI6088156.1"/>
    </source>
</evidence>